<feature type="compositionally biased region" description="Basic and acidic residues" evidence="7">
    <location>
        <begin position="154"/>
        <end position="172"/>
    </location>
</feature>
<proteinExistence type="predicted"/>
<dbReference type="InterPro" id="IPR013083">
    <property type="entry name" value="Znf_RING/FYVE/PHD"/>
</dbReference>
<evidence type="ECO:0008006" key="12">
    <source>
        <dbReference type="Google" id="ProtNLM"/>
    </source>
</evidence>
<evidence type="ECO:0000256" key="5">
    <source>
        <dbReference type="PROSITE-ProRule" id="PRU00035"/>
    </source>
</evidence>
<dbReference type="CDD" id="cd15538">
    <property type="entry name" value="PHD_PRKCBP1"/>
    <property type="match status" value="1"/>
</dbReference>
<dbReference type="SUPFAM" id="SSF63748">
    <property type="entry name" value="Tudor/PWWP/MBT"/>
    <property type="match status" value="1"/>
</dbReference>
<dbReference type="Pfam" id="PF00439">
    <property type="entry name" value="Bromodomain"/>
    <property type="match status" value="1"/>
</dbReference>
<dbReference type="InterPro" id="IPR001487">
    <property type="entry name" value="Bromodomain"/>
</dbReference>
<dbReference type="InterPro" id="IPR000313">
    <property type="entry name" value="PWWP_dom"/>
</dbReference>
<feature type="region of interest" description="Disordered" evidence="7">
    <location>
        <begin position="587"/>
        <end position="628"/>
    </location>
</feature>
<dbReference type="EMBL" id="JARGDH010000001">
    <property type="protein sequence ID" value="KAL0281649.1"/>
    <property type="molecule type" value="Genomic_DNA"/>
</dbReference>
<feature type="compositionally biased region" description="Acidic residues" evidence="7">
    <location>
        <begin position="587"/>
        <end position="597"/>
    </location>
</feature>
<organism evidence="11">
    <name type="scientific">Menopon gallinae</name>
    <name type="common">poultry shaft louse</name>
    <dbReference type="NCBI Taxonomy" id="328185"/>
    <lineage>
        <taxon>Eukaryota</taxon>
        <taxon>Metazoa</taxon>
        <taxon>Ecdysozoa</taxon>
        <taxon>Arthropoda</taxon>
        <taxon>Hexapoda</taxon>
        <taxon>Insecta</taxon>
        <taxon>Pterygota</taxon>
        <taxon>Neoptera</taxon>
        <taxon>Paraneoptera</taxon>
        <taxon>Psocodea</taxon>
        <taxon>Troctomorpha</taxon>
        <taxon>Phthiraptera</taxon>
        <taxon>Amblycera</taxon>
        <taxon>Menoponidae</taxon>
        <taxon>Menopon</taxon>
    </lineage>
</organism>
<evidence type="ECO:0000313" key="11">
    <source>
        <dbReference type="EMBL" id="KAL0281650.1"/>
    </source>
</evidence>
<dbReference type="Gene3D" id="1.20.920.10">
    <property type="entry name" value="Bromodomain-like"/>
    <property type="match status" value="1"/>
</dbReference>
<feature type="compositionally biased region" description="Polar residues" evidence="7">
    <location>
        <begin position="980"/>
        <end position="989"/>
    </location>
</feature>
<dbReference type="PROSITE" id="PS50812">
    <property type="entry name" value="PWWP"/>
    <property type="match status" value="1"/>
</dbReference>
<evidence type="ECO:0000256" key="3">
    <source>
        <dbReference type="ARBA" id="ARBA00022833"/>
    </source>
</evidence>
<dbReference type="InterPro" id="IPR059153">
    <property type="entry name" value="NSD_PHD-1st"/>
</dbReference>
<dbReference type="Pfam" id="PF23011">
    <property type="entry name" value="PHD-1st_NSD"/>
    <property type="match status" value="1"/>
</dbReference>
<feature type="compositionally biased region" description="Basic and acidic residues" evidence="7">
    <location>
        <begin position="42"/>
        <end position="62"/>
    </location>
</feature>
<dbReference type="GO" id="GO:0003714">
    <property type="term" value="F:transcription corepressor activity"/>
    <property type="evidence" value="ECO:0007669"/>
    <property type="project" value="TreeGrafter"/>
</dbReference>
<dbReference type="SUPFAM" id="SSF57903">
    <property type="entry name" value="FYVE/PHD zinc finger"/>
    <property type="match status" value="1"/>
</dbReference>
<feature type="region of interest" description="Disordered" evidence="7">
    <location>
        <begin position="1"/>
        <end position="21"/>
    </location>
</feature>
<feature type="region of interest" description="Disordered" evidence="7">
    <location>
        <begin position="859"/>
        <end position="906"/>
    </location>
</feature>
<feature type="region of interest" description="Disordered" evidence="7">
    <location>
        <begin position="487"/>
        <end position="519"/>
    </location>
</feature>
<name>A0AAW2IJD6_9NEOP</name>
<evidence type="ECO:0000259" key="8">
    <source>
        <dbReference type="PROSITE" id="PS50014"/>
    </source>
</evidence>
<dbReference type="GO" id="GO:0005737">
    <property type="term" value="C:cytoplasm"/>
    <property type="evidence" value="ECO:0007669"/>
    <property type="project" value="TreeGrafter"/>
</dbReference>
<dbReference type="InterPro" id="IPR019786">
    <property type="entry name" value="Zinc_finger_PHD-type_CS"/>
</dbReference>
<feature type="domain" description="PWWP" evidence="10">
    <location>
        <begin position="378"/>
        <end position="430"/>
    </location>
</feature>
<feature type="region of interest" description="Disordered" evidence="7">
    <location>
        <begin position="42"/>
        <end position="172"/>
    </location>
</feature>
<feature type="compositionally biased region" description="Low complexity" evidence="7">
    <location>
        <begin position="888"/>
        <end position="901"/>
    </location>
</feature>
<dbReference type="AlphaFoldDB" id="A0AAW2IJD6"/>
<feature type="region of interest" description="Disordered" evidence="7">
    <location>
        <begin position="675"/>
        <end position="694"/>
    </location>
</feature>
<dbReference type="PROSITE" id="PS01359">
    <property type="entry name" value="ZF_PHD_1"/>
    <property type="match status" value="1"/>
</dbReference>
<dbReference type="InterPro" id="IPR001965">
    <property type="entry name" value="Znf_PHD"/>
</dbReference>
<dbReference type="PRINTS" id="PR00503">
    <property type="entry name" value="BROMODOMAIN"/>
</dbReference>
<feature type="compositionally biased region" description="Low complexity" evidence="7">
    <location>
        <begin position="1016"/>
        <end position="1029"/>
    </location>
</feature>
<dbReference type="GO" id="GO:0008270">
    <property type="term" value="F:zinc ion binding"/>
    <property type="evidence" value="ECO:0007669"/>
    <property type="project" value="UniProtKB-KW"/>
</dbReference>
<sequence>MASEVPRLSENVNFSDDPKARKSLRSAVITETDPLKIKLKISKKDAAEPAKCKREGSAEMKMNRSQRNSGLVKFDDGRMQEKSEQECKGNVDETKMKLRSKREADDDFEQKREDSSEGTDENREKVNRLTDENTRESNDFMDRPLKKRGRPSKAHTEESERLEEKRRSKKLEMENDIEKNMGEVKSVKESFCWTCHKDGSVVKCDTCPRVFHLKCVSLSKDPSKDWICPECSLVLHAEKMSTRSEAMKNLSLDQLCTLLNFAIGRMKNVPESQAFWKPVDPKEVPFYDKYITNPMDLNLLEKNMKAKMYGSPQAFLADAKWLLHNSIIFNSTQSPLTSTARFLVKICRQEMAEIENCPDCYLNAHTKREWFVEVCRKPHILIWARLKGFPFWPAKAMSTNFKNQSVDARFFGAHDKAWVPIKECYLYSRNSPQAISKKRTDLDDAFAEAEAYIKKIKQKYGTFCYAPDRTPFAPEMYDKQLQSMIPTFQEEKTPKKKKRRQVPEENEVTENTAHQGKKLNEQLNQNRFKLNHSNSVDPSKIPEAICFMSDDVSDEKVLSEDRISPEDEVARSLEMYDTGARVHGDAVDENSTDMEEDSSVRIPEHGYSRSIDSEPEAGNTSNNESIDGLQVTGESSNVLEKEVLCESNSKELMSTDNETLRGDGIVEEAPKFTAEEGPVTTLSRRTQGRTEESEVGHCVVSSTCSDISGERENLDNGPQVHAEAICSNKAKRKSTDEVKEEPPKKVQVQGVPEQKESSKKGEDRSVKSFTNLTLDKKQKILTEAKLLANIDEMTTVAKQKVLNELGLDASSVDVRQLAQENRKILETLNKNGHNEDNNFEDMPIKREDFEQYLMEECNQDSEVTEPDKEDTPSPRLGSIKVRDIQTLSNTHSTPHSSNNSSENILNVKEVESKKDLKSNKKIQKKKTEDDCNAKKLKLQPVIELIKLDVHDKSLQKLNRKLGLSDEVSLIMVDSEKKTCSDSTKASVSKLSIKRPERQPRARKSMPNRTRQKENSLSDSALPSKSSSSASINVISVDTENVNVQKNLLKSLCADDRKSQDDGTLNKTNKRTVLITTSEEGIRNVDVTVEEEEEGGGGGGGGGQKCPFRGYCRKLPREGSSRRCSSLASAEKLGGPREFTFNFNQ</sequence>
<feature type="region of interest" description="Disordered" evidence="7">
    <location>
        <begin position="978"/>
        <end position="1029"/>
    </location>
</feature>
<dbReference type="EMBL" id="JARGDH010000001">
    <property type="protein sequence ID" value="KAL0281648.1"/>
    <property type="molecule type" value="Genomic_DNA"/>
</dbReference>
<dbReference type="PROSITE" id="PS50014">
    <property type="entry name" value="BROMODOMAIN_2"/>
    <property type="match status" value="1"/>
</dbReference>
<keyword evidence="3" id="KW-0862">Zinc</keyword>
<dbReference type="SMART" id="SM00249">
    <property type="entry name" value="PHD"/>
    <property type="match status" value="1"/>
</dbReference>
<dbReference type="InterPro" id="IPR011011">
    <property type="entry name" value="Znf_FYVE_PHD"/>
</dbReference>
<dbReference type="Pfam" id="PF00855">
    <property type="entry name" value="PWWP"/>
    <property type="match status" value="1"/>
</dbReference>
<feature type="compositionally biased region" description="Basic and acidic residues" evidence="7">
    <location>
        <begin position="733"/>
        <end position="744"/>
    </location>
</feature>
<dbReference type="PANTHER" id="PTHR46453">
    <property type="entry name" value="PROTEIN KINASE C-BINDING PROTEIN 1"/>
    <property type="match status" value="1"/>
</dbReference>
<keyword evidence="4 5" id="KW-0103">Bromodomain</keyword>
<dbReference type="SMART" id="SM00297">
    <property type="entry name" value="BROMO"/>
    <property type="match status" value="1"/>
</dbReference>
<comment type="caution">
    <text evidence="11">The sequence shown here is derived from an EMBL/GenBank/DDBJ whole genome shotgun (WGS) entry which is preliminary data.</text>
</comment>
<feature type="compositionally biased region" description="Basic and acidic residues" evidence="7">
    <location>
        <begin position="598"/>
        <end position="607"/>
    </location>
</feature>
<dbReference type="CDD" id="cd20160">
    <property type="entry name" value="PWWP_PRKCBP1"/>
    <property type="match status" value="1"/>
</dbReference>
<dbReference type="InterPro" id="IPR036427">
    <property type="entry name" value="Bromodomain-like_sf"/>
</dbReference>
<evidence type="ECO:0000256" key="7">
    <source>
        <dbReference type="SAM" id="MobiDB-lite"/>
    </source>
</evidence>
<dbReference type="Gene3D" id="2.30.30.140">
    <property type="match status" value="1"/>
</dbReference>
<evidence type="ECO:0000259" key="10">
    <source>
        <dbReference type="PROSITE" id="PS50812"/>
    </source>
</evidence>
<reference evidence="11" key="1">
    <citation type="journal article" date="2024" name="Gigascience">
        <title>Chromosome-level genome of the poultry shaft louse Menopon gallinae provides insight into the host-switching and adaptive evolution of parasitic lice.</title>
        <authorList>
            <person name="Xu Y."/>
            <person name="Ma L."/>
            <person name="Liu S."/>
            <person name="Liang Y."/>
            <person name="Liu Q."/>
            <person name="He Z."/>
            <person name="Tian L."/>
            <person name="Duan Y."/>
            <person name="Cai W."/>
            <person name="Li H."/>
            <person name="Song F."/>
        </authorList>
    </citation>
    <scope>NUCLEOTIDE SEQUENCE</scope>
    <source>
        <strain evidence="11">Cailab_2023a</strain>
    </source>
</reference>
<feature type="region of interest" description="Disordered" evidence="7">
    <location>
        <begin position="728"/>
        <end position="765"/>
    </location>
</feature>
<feature type="compositionally biased region" description="Basic and acidic residues" evidence="7">
    <location>
        <begin position="753"/>
        <end position="765"/>
    </location>
</feature>
<protein>
    <recommendedName>
        <fullName evidence="12">Protein kinase C-binding protein 1</fullName>
    </recommendedName>
</protein>
<keyword evidence="1" id="KW-0479">Metal-binding</keyword>
<feature type="compositionally biased region" description="Basic and acidic residues" evidence="7">
    <location>
        <begin position="73"/>
        <end position="144"/>
    </location>
</feature>
<dbReference type="GO" id="GO:0005634">
    <property type="term" value="C:nucleus"/>
    <property type="evidence" value="ECO:0007669"/>
    <property type="project" value="TreeGrafter"/>
</dbReference>
<dbReference type="PANTHER" id="PTHR46453:SF5">
    <property type="entry name" value="PROTEIN KINASE C-BINDING PROTEIN 1 ISOFORM X1"/>
    <property type="match status" value="1"/>
</dbReference>
<dbReference type="PROSITE" id="PS50016">
    <property type="entry name" value="ZF_PHD_2"/>
    <property type="match status" value="1"/>
</dbReference>
<feature type="domain" description="PHD-type" evidence="9">
    <location>
        <begin position="189"/>
        <end position="234"/>
    </location>
</feature>
<dbReference type="EMBL" id="JARGDH010000001">
    <property type="protein sequence ID" value="KAL0281650.1"/>
    <property type="molecule type" value="Genomic_DNA"/>
</dbReference>
<dbReference type="SUPFAM" id="SSF47370">
    <property type="entry name" value="Bromodomain"/>
    <property type="match status" value="1"/>
</dbReference>
<evidence type="ECO:0000256" key="1">
    <source>
        <dbReference type="ARBA" id="ARBA00022723"/>
    </source>
</evidence>
<gene>
    <name evidence="11" type="ORF">PYX00_002572</name>
</gene>
<feature type="domain" description="Bromo" evidence="8">
    <location>
        <begin position="267"/>
        <end position="337"/>
    </location>
</feature>
<dbReference type="Gene3D" id="3.30.40.10">
    <property type="entry name" value="Zinc/RING finger domain, C3HC4 (zinc finger)"/>
    <property type="match status" value="1"/>
</dbReference>
<dbReference type="EMBL" id="JARGDH010000001">
    <property type="protein sequence ID" value="KAL0281647.1"/>
    <property type="molecule type" value="Genomic_DNA"/>
</dbReference>
<accession>A0AAW2IJD6</accession>
<evidence type="ECO:0000259" key="9">
    <source>
        <dbReference type="PROSITE" id="PS50016"/>
    </source>
</evidence>
<dbReference type="InterPro" id="IPR044075">
    <property type="entry name" value="PRKCBP1_PHD"/>
</dbReference>
<evidence type="ECO:0000256" key="4">
    <source>
        <dbReference type="ARBA" id="ARBA00023117"/>
    </source>
</evidence>
<evidence type="ECO:0000256" key="2">
    <source>
        <dbReference type="ARBA" id="ARBA00022771"/>
    </source>
</evidence>
<evidence type="ECO:0000256" key="6">
    <source>
        <dbReference type="PROSITE-ProRule" id="PRU00146"/>
    </source>
</evidence>
<keyword evidence="2 6" id="KW-0863">Zinc-finger</keyword>
<dbReference type="InterPro" id="IPR019787">
    <property type="entry name" value="Znf_PHD-finger"/>
</dbReference>